<name>A0A1J5N671_9BACT</name>
<feature type="domain" description="ABC transporter" evidence="6">
    <location>
        <begin position="5"/>
        <end position="238"/>
    </location>
</feature>
<dbReference type="PANTHER" id="PTHR43820:SF4">
    <property type="entry name" value="HIGH-AFFINITY BRANCHED-CHAIN AMINO ACID TRANSPORT ATP-BINDING PROTEIN LIVF"/>
    <property type="match status" value="1"/>
</dbReference>
<protein>
    <submittedName>
        <fullName evidence="7">High-affinity branched-chain amino acid transport ATP-binding protein LivF</fullName>
    </submittedName>
</protein>
<dbReference type="GO" id="GO:0005524">
    <property type="term" value="F:ATP binding"/>
    <property type="evidence" value="ECO:0007669"/>
    <property type="project" value="UniProtKB-KW"/>
</dbReference>
<evidence type="ECO:0000256" key="1">
    <source>
        <dbReference type="ARBA" id="ARBA00005417"/>
    </source>
</evidence>
<dbReference type="InterPro" id="IPR017871">
    <property type="entry name" value="ABC_transporter-like_CS"/>
</dbReference>
<dbReference type="PIRSF" id="PIRSF039137">
    <property type="entry name" value="ABC_branched_ATPase"/>
    <property type="match status" value="1"/>
</dbReference>
<accession>A0A1J5N671</accession>
<sequence length="238" mass="26510">MTRMLELKNVNSFYGNIQALYDVNLHVDRGEIITLIGANGAGKSTTLMTICGVVQARQGQVLYQDEEITRLAPNAIVRQGICQVPEGRLIFPELTVQENLDMGAFMRSNKAEIKRDMEYCFDLFPILARRRRQQGGTLSGGEQQMLAIGRALMARPALLLLDEPSMGLAPLVVKQIFEIIKKVNSENNTTIFLVEQNANLALKIGHRGYVMENGRVVLSDSCDKLLANEQVKRAYLGL</sequence>
<comment type="caution">
    <text evidence="7">The sequence shown here is derived from an EMBL/GenBank/DDBJ whole genome shotgun (WGS) entry which is preliminary data.</text>
</comment>
<dbReference type="SMART" id="SM00382">
    <property type="entry name" value="AAA"/>
    <property type="match status" value="1"/>
</dbReference>
<evidence type="ECO:0000313" key="7">
    <source>
        <dbReference type="EMBL" id="OIQ51115.1"/>
    </source>
</evidence>
<gene>
    <name evidence="7" type="primary">livF_4</name>
    <name evidence="7" type="ORF">BerOc1_03060</name>
</gene>
<dbReference type="InterPro" id="IPR052156">
    <property type="entry name" value="BCAA_Transport_ATP-bd_LivF"/>
</dbReference>
<dbReference type="InterPro" id="IPR003439">
    <property type="entry name" value="ABC_transporter-like_ATP-bd"/>
</dbReference>
<evidence type="ECO:0000313" key="8">
    <source>
        <dbReference type="Proteomes" id="UP000181901"/>
    </source>
</evidence>
<dbReference type="PANTHER" id="PTHR43820">
    <property type="entry name" value="HIGH-AFFINITY BRANCHED-CHAIN AMINO ACID TRANSPORT ATP-BINDING PROTEIN LIVF"/>
    <property type="match status" value="1"/>
</dbReference>
<dbReference type="Proteomes" id="UP000181901">
    <property type="component" value="Unassembled WGS sequence"/>
</dbReference>
<evidence type="ECO:0000256" key="4">
    <source>
        <dbReference type="ARBA" id="ARBA00022840"/>
    </source>
</evidence>
<dbReference type="AlphaFoldDB" id="A0A1J5N671"/>
<reference evidence="7 8" key="1">
    <citation type="submission" date="2015-09" db="EMBL/GenBank/DDBJ databases">
        <title>Genome of Desulfovibrio dechloracetivorans BerOc1, a mercury methylating strain isolated from highly hydrocarbons and metals contaminated coastal sediments.</title>
        <authorList>
            <person name="Goni Urriza M."/>
            <person name="Gassie C."/>
            <person name="Bouchez O."/>
            <person name="Klopp C."/>
            <person name="Ranchou-Peyruse A."/>
            <person name="Remy G."/>
        </authorList>
    </citation>
    <scope>NUCLEOTIDE SEQUENCE [LARGE SCALE GENOMIC DNA]</scope>
    <source>
        <strain evidence="7 8">BerOc1</strain>
    </source>
</reference>
<comment type="similarity">
    <text evidence="1">Belongs to the ABC transporter superfamily.</text>
</comment>
<keyword evidence="5" id="KW-0029">Amino-acid transport</keyword>
<dbReference type="GO" id="GO:0016887">
    <property type="term" value="F:ATP hydrolysis activity"/>
    <property type="evidence" value="ECO:0007669"/>
    <property type="project" value="InterPro"/>
</dbReference>
<dbReference type="Gene3D" id="3.40.50.300">
    <property type="entry name" value="P-loop containing nucleotide triphosphate hydrolases"/>
    <property type="match status" value="1"/>
</dbReference>
<keyword evidence="3" id="KW-0547">Nucleotide-binding</keyword>
<dbReference type="InterPro" id="IPR030660">
    <property type="entry name" value="ABC_branched_ATPase_LivF/BraG"/>
</dbReference>
<dbReference type="EMBL" id="LKAQ01000004">
    <property type="protein sequence ID" value="OIQ51115.1"/>
    <property type="molecule type" value="Genomic_DNA"/>
</dbReference>
<dbReference type="InterPro" id="IPR003593">
    <property type="entry name" value="AAA+_ATPase"/>
</dbReference>
<evidence type="ECO:0000256" key="3">
    <source>
        <dbReference type="ARBA" id="ARBA00022741"/>
    </source>
</evidence>
<dbReference type="Pfam" id="PF00005">
    <property type="entry name" value="ABC_tran"/>
    <property type="match status" value="1"/>
</dbReference>
<evidence type="ECO:0000256" key="2">
    <source>
        <dbReference type="ARBA" id="ARBA00022448"/>
    </source>
</evidence>
<dbReference type="InterPro" id="IPR027417">
    <property type="entry name" value="P-loop_NTPase"/>
</dbReference>
<dbReference type="SUPFAM" id="SSF52540">
    <property type="entry name" value="P-loop containing nucleoside triphosphate hydrolases"/>
    <property type="match status" value="1"/>
</dbReference>
<dbReference type="GO" id="GO:0015658">
    <property type="term" value="F:branched-chain amino acid transmembrane transporter activity"/>
    <property type="evidence" value="ECO:0007669"/>
    <property type="project" value="InterPro"/>
</dbReference>
<proteinExistence type="inferred from homology"/>
<dbReference type="GO" id="GO:0015807">
    <property type="term" value="P:L-amino acid transport"/>
    <property type="evidence" value="ECO:0007669"/>
    <property type="project" value="TreeGrafter"/>
</dbReference>
<dbReference type="CDD" id="cd03224">
    <property type="entry name" value="ABC_TM1139_LivF_branched"/>
    <property type="match status" value="1"/>
</dbReference>
<organism evidence="7 8">
    <name type="scientific">Pseudodesulfovibrio hydrargyri</name>
    <dbReference type="NCBI Taxonomy" id="2125990"/>
    <lineage>
        <taxon>Bacteria</taxon>
        <taxon>Pseudomonadati</taxon>
        <taxon>Thermodesulfobacteriota</taxon>
        <taxon>Desulfovibrionia</taxon>
        <taxon>Desulfovibrionales</taxon>
        <taxon>Desulfovibrionaceae</taxon>
    </lineage>
</organism>
<evidence type="ECO:0000256" key="5">
    <source>
        <dbReference type="ARBA" id="ARBA00022970"/>
    </source>
</evidence>
<keyword evidence="4 7" id="KW-0067">ATP-binding</keyword>
<keyword evidence="8" id="KW-1185">Reference proteome</keyword>
<keyword evidence="2" id="KW-0813">Transport</keyword>
<dbReference type="PROSITE" id="PS00211">
    <property type="entry name" value="ABC_TRANSPORTER_1"/>
    <property type="match status" value="1"/>
</dbReference>
<dbReference type="PROSITE" id="PS50893">
    <property type="entry name" value="ABC_TRANSPORTER_2"/>
    <property type="match status" value="1"/>
</dbReference>
<evidence type="ECO:0000259" key="6">
    <source>
        <dbReference type="PROSITE" id="PS50893"/>
    </source>
</evidence>